<proteinExistence type="predicted"/>
<reference evidence="1" key="1">
    <citation type="journal article" date="2021" name="Proc. Natl. Acad. Sci. U.S.A.">
        <title>A Catalog of Tens of Thousands of Viruses from Human Metagenomes Reveals Hidden Associations with Chronic Diseases.</title>
        <authorList>
            <person name="Tisza M.J."/>
            <person name="Buck C.B."/>
        </authorList>
    </citation>
    <scope>NUCLEOTIDE SEQUENCE</scope>
    <source>
        <strain evidence="1">Ct4T77</strain>
    </source>
</reference>
<dbReference type="EMBL" id="BK014659">
    <property type="protein sequence ID" value="DAD66374.1"/>
    <property type="molecule type" value="Genomic_DNA"/>
</dbReference>
<name>A0A8S5L8Z2_9CAUD</name>
<organism evidence="1">
    <name type="scientific">Siphoviridae sp. ct4T77</name>
    <dbReference type="NCBI Taxonomy" id="2823563"/>
    <lineage>
        <taxon>Viruses</taxon>
        <taxon>Duplodnaviria</taxon>
        <taxon>Heunggongvirae</taxon>
        <taxon>Uroviricota</taxon>
        <taxon>Caudoviricetes</taxon>
    </lineage>
</organism>
<sequence>MRRQKIADELRPIQWWKDDDDLLIAEVGLKYKIFIRKEGNGFVVFSSTDDGFTDGFREYCDTLEDAKVEARIYQVEKVRSMFINNKK</sequence>
<evidence type="ECO:0000313" key="1">
    <source>
        <dbReference type="EMBL" id="DAD66374.1"/>
    </source>
</evidence>
<protein>
    <submittedName>
        <fullName evidence="1">Uncharacterized protein</fullName>
    </submittedName>
</protein>
<accession>A0A8S5L8Z2</accession>